<reference evidence="3 4" key="1">
    <citation type="journal article" date="2014" name="PLoS Genet.">
        <title>Phylogenetically driven sequencing of extremely halophilic archaea reveals strategies for static and dynamic osmo-response.</title>
        <authorList>
            <person name="Becker E.A."/>
            <person name="Seitzer P.M."/>
            <person name="Tritt A."/>
            <person name="Larsen D."/>
            <person name="Krusor M."/>
            <person name="Yao A.I."/>
            <person name="Wu D."/>
            <person name="Madern D."/>
            <person name="Eisen J.A."/>
            <person name="Darling A.E."/>
            <person name="Facciotti M.T."/>
        </authorList>
    </citation>
    <scope>NUCLEOTIDE SEQUENCE [LARGE SCALE GENOMIC DNA]</scope>
    <source>
        <strain evidence="4">ATCC 33959 / DSM 4427 / JCM 8863 / NBRC 102184 / NCIMB 2188 / Ma 2.38</strain>
    </source>
</reference>
<dbReference type="InterPro" id="IPR011047">
    <property type="entry name" value="Quinoprotein_ADH-like_sf"/>
</dbReference>
<dbReference type="InterPro" id="IPR006311">
    <property type="entry name" value="TAT_signal"/>
</dbReference>
<dbReference type="Pfam" id="PF00801">
    <property type="entry name" value="PKD"/>
    <property type="match status" value="1"/>
</dbReference>
<dbReference type="SMART" id="SM00564">
    <property type="entry name" value="PQQ"/>
    <property type="match status" value="6"/>
</dbReference>
<dbReference type="PROSITE" id="PS51318">
    <property type="entry name" value="TAT"/>
    <property type="match status" value="1"/>
</dbReference>
<dbReference type="Gene3D" id="2.60.40.10">
    <property type="entry name" value="Immunoglobulins"/>
    <property type="match status" value="1"/>
</dbReference>
<dbReference type="InterPro" id="IPR000601">
    <property type="entry name" value="PKD_dom"/>
</dbReference>
<proteinExistence type="predicted"/>
<sequence>MDMTRDYSRRTVLATLGALTASGVAGTSLADSHSTAESDTVTTEDWSQSRAEPGRTGAVAPESAPDDEYAALSWLDGTWHKTSANEVLVDDGAVFQTFYTNDSTFRGGVVAYEVDTGEERWKYIAPEYGASEPGIGRVTDTPAVAEGTLFVTSEAGYTDSDVKYGGLHALDLDTGEINWQKTPADYASPDEEWLGTPLIADGSLYVQHLTNASADPDQQESVVAELDPESGEVVWRSDASYRSYPYIGDDETLYGMATYTDAANELVAWNSNDGSRRWTAVLEDGVNFVDSAHKNGRIYRSSGNRFRTDEINRVVAHSDEDGSIEWETRLTPDGEESARFISAPAVADGTVYVTTALDVDSVAEEGILSTVYALDADTGDVLWTHDTSTELHGDPSVAGDTVYLGGSAIPKSVGEFERERRHPTIHALSTEDGSPQWSYLVRHEQGAPSRKASTPALAGGRIFAGYLEEESTEQAGVFALEGSPTAPDSRNLPRSSDAPVARIVTDPEDADSTDLDSGTTVGLDGTASTGEVATYEWQFGEGASFEERGSTTEITLDFCGTLDVTLRVTGPDGNRSTDTVSLSTD</sequence>
<comment type="caution">
    <text evidence="3">The sequence shown here is derived from an EMBL/GenBank/DDBJ whole genome shotgun (WGS) entry which is preliminary data.</text>
</comment>
<dbReference type="PANTHER" id="PTHR34512">
    <property type="entry name" value="CELL SURFACE PROTEIN"/>
    <property type="match status" value="1"/>
</dbReference>
<dbReference type="SUPFAM" id="SSF49299">
    <property type="entry name" value="PKD domain"/>
    <property type="match status" value="1"/>
</dbReference>
<dbReference type="PATRIC" id="fig|1227459.3.peg.596"/>
<gene>
    <name evidence="3" type="ORF">C454_03242</name>
</gene>
<dbReference type="InterPro" id="IPR002372">
    <property type="entry name" value="PQQ_rpt_dom"/>
</dbReference>
<dbReference type="InterPro" id="IPR013783">
    <property type="entry name" value="Ig-like_fold"/>
</dbReference>
<feature type="compositionally biased region" description="Polar residues" evidence="1">
    <location>
        <begin position="29"/>
        <end position="50"/>
    </location>
</feature>
<dbReference type="InterPro" id="IPR035986">
    <property type="entry name" value="PKD_dom_sf"/>
</dbReference>
<dbReference type="PANTHER" id="PTHR34512:SF30">
    <property type="entry name" value="OUTER MEMBRANE PROTEIN ASSEMBLY FACTOR BAMB"/>
    <property type="match status" value="1"/>
</dbReference>
<dbReference type="InterPro" id="IPR018391">
    <property type="entry name" value="PQQ_b-propeller_rpt"/>
</dbReference>
<evidence type="ECO:0000256" key="1">
    <source>
        <dbReference type="SAM" id="MobiDB-lite"/>
    </source>
</evidence>
<dbReference type="Gene3D" id="2.40.128.630">
    <property type="match status" value="1"/>
</dbReference>
<dbReference type="Gene3D" id="2.40.10.480">
    <property type="match status" value="1"/>
</dbReference>
<dbReference type="SUPFAM" id="SSF50998">
    <property type="entry name" value="Quinoprotein alcohol dehydrogenase-like"/>
    <property type="match status" value="1"/>
</dbReference>
<feature type="region of interest" description="Disordered" evidence="1">
    <location>
        <begin position="26"/>
        <end position="63"/>
    </location>
</feature>
<organism evidence="3 4">
    <name type="scientific">Haloferax gibbonsii (strain ATCC 33959 / DSM 4427 / JCM 8863 / NBRC 102184 / NCIMB 2188 / Ma 2.38)</name>
    <dbReference type="NCBI Taxonomy" id="1227459"/>
    <lineage>
        <taxon>Archaea</taxon>
        <taxon>Methanobacteriati</taxon>
        <taxon>Methanobacteriota</taxon>
        <taxon>Stenosarchaea group</taxon>
        <taxon>Halobacteria</taxon>
        <taxon>Halobacteriales</taxon>
        <taxon>Haloferacaceae</taxon>
        <taxon>Haloferax</taxon>
    </lineage>
</organism>
<feature type="compositionally biased region" description="Polar residues" evidence="1">
    <location>
        <begin position="515"/>
        <end position="527"/>
    </location>
</feature>
<name>M0HHS1_HALGM</name>
<evidence type="ECO:0000313" key="3">
    <source>
        <dbReference type="EMBL" id="ELZ83292.1"/>
    </source>
</evidence>
<dbReference type="PROSITE" id="PS50093">
    <property type="entry name" value="PKD"/>
    <property type="match status" value="1"/>
</dbReference>
<keyword evidence="4" id="KW-1185">Reference proteome</keyword>
<dbReference type="EMBL" id="AOLJ01000011">
    <property type="protein sequence ID" value="ELZ83292.1"/>
    <property type="molecule type" value="Genomic_DNA"/>
</dbReference>
<dbReference type="Proteomes" id="UP000011571">
    <property type="component" value="Unassembled WGS sequence"/>
</dbReference>
<evidence type="ECO:0000313" key="4">
    <source>
        <dbReference type="Proteomes" id="UP000011571"/>
    </source>
</evidence>
<dbReference type="AlphaFoldDB" id="M0HHS1"/>
<feature type="domain" description="PKD" evidence="2">
    <location>
        <begin position="528"/>
        <end position="585"/>
    </location>
</feature>
<feature type="region of interest" description="Disordered" evidence="1">
    <location>
        <begin position="507"/>
        <end position="527"/>
    </location>
</feature>
<evidence type="ECO:0000259" key="2">
    <source>
        <dbReference type="PROSITE" id="PS50093"/>
    </source>
</evidence>
<dbReference type="Gene3D" id="2.140.10.10">
    <property type="entry name" value="Quinoprotein alcohol dehydrogenase-like superfamily"/>
    <property type="match status" value="1"/>
</dbReference>
<accession>M0HHS1</accession>
<protein>
    <submittedName>
        <fullName evidence="3">Pyrrolo-quinoline quinone</fullName>
    </submittedName>
</protein>
<dbReference type="Pfam" id="PF13360">
    <property type="entry name" value="PQQ_2"/>
    <property type="match status" value="2"/>
</dbReference>